<feature type="region of interest" description="Disordered" evidence="1">
    <location>
        <begin position="26"/>
        <end position="102"/>
    </location>
</feature>
<evidence type="ECO:0000313" key="4">
    <source>
        <dbReference type="Proteomes" id="UP000800036"/>
    </source>
</evidence>
<feature type="domain" description="CRIB" evidence="2">
    <location>
        <begin position="152"/>
        <end position="165"/>
    </location>
</feature>
<feature type="region of interest" description="Disordered" evidence="1">
    <location>
        <begin position="118"/>
        <end position="145"/>
    </location>
</feature>
<evidence type="ECO:0000313" key="3">
    <source>
        <dbReference type="EMBL" id="KAF1971838.1"/>
    </source>
</evidence>
<proteinExistence type="predicted"/>
<name>A0A6A5V4Q4_9PLEO</name>
<feature type="region of interest" description="Disordered" evidence="1">
    <location>
        <begin position="623"/>
        <end position="662"/>
    </location>
</feature>
<organism evidence="3 4">
    <name type="scientific">Bimuria novae-zelandiae CBS 107.79</name>
    <dbReference type="NCBI Taxonomy" id="1447943"/>
    <lineage>
        <taxon>Eukaryota</taxon>
        <taxon>Fungi</taxon>
        <taxon>Dikarya</taxon>
        <taxon>Ascomycota</taxon>
        <taxon>Pezizomycotina</taxon>
        <taxon>Dothideomycetes</taxon>
        <taxon>Pleosporomycetidae</taxon>
        <taxon>Pleosporales</taxon>
        <taxon>Massarineae</taxon>
        <taxon>Didymosphaeriaceae</taxon>
        <taxon>Bimuria</taxon>
    </lineage>
</organism>
<reference evidence="3" key="1">
    <citation type="journal article" date="2020" name="Stud. Mycol.">
        <title>101 Dothideomycetes genomes: a test case for predicting lifestyles and emergence of pathogens.</title>
        <authorList>
            <person name="Haridas S."/>
            <person name="Albert R."/>
            <person name="Binder M."/>
            <person name="Bloem J."/>
            <person name="Labutti K."/>
            <person name="Salamov A."/>
            <person name="Andreopoulos B."/>
            <person name="Baker S."/>
            <person name="Barry K."/>
            <person name="Bills G."/>
            <person name="Bluhm B."/>
            <person name="Cannon C."/>
            <person name="Castanera R."/>
            <person name="Culley D."/>
            <person name="Daum C."/>
            <person name="Ezra D."/>
            <person name="Gonzalez J."/>
            <person name="Henrissat B."/>
            <person name="Kuo A."/>
            <person name="Liang C."/>
            <person name="Lipzen A."/>
            <person name="Lutzoni F."/>
            <person name="Magnuson J."/>
            <person name="Mondo S."/>
            <person name="Nolan M."/>
            <person name="Ohm R."/>
            <person name="Pangilinan J."/>
            <person name="Park H.-J."/>
            <person name="Ramirez L."/>
            <person name="Alfaro M."/>
            <person name="Sun H."/>
            <person name="Tritt A."/>
            <person name="Yoshinaga Y."/>
            <person name="Zwiers L.-H."/>
            <person name="Turgeon B."/>
            <person name="Goodwin S."/>
            <person name="Spatafora J."/>
            <person name="Crous P."/>
            <person name="Grigoriev I."/>
        </authorList>
    </citation>
    <scope>NUCLEOTIDE SEQUENCE</scope>
    <source>
        <strain evidence="3">CBS 107.79</strain>
    </source>
</reference>
<feature type="region of interest" description="Disordered" evidence="1">
    <location>
        <begin position="250"/>
        <end position="305"/>
    </location>
</feature>
<dbReference type="AlphaFoldDB" id="A0A6A5V4Q4"/>
<feature type="compositionally biased region" description="Polar residues" evidence="1">
    <location>
        <begin position="291"/>
        <end position="302"/>
    </location>
</feature>
<feature type="region of interest" description="Disordered" evidence="1">
    <location>
        <begin position="328"/>
        <end position="440"/>
    </location>
</feature>
<dbReference type="InterPro" id="IPR000095">
    <property type="entry name" value="CRIB_dom"/>
</dbReference>
<evidence type="ECO:0000256" key="1">
    <source>
        <dbReference type="SAM" id="MobiDB-lite"/>
    </source>
</evidence>
<protein>
    <recommendedName>
        <fullName evidence="2">CRIB domain-containing protein</fullName>
    </recommendedName>
</protein>
<feature type="compositionally biased region" description="Polar residues" evidence="1">
    <location>
        <begin position="26"/>
        <end position="47"/>
    </location>
</feature>
<feature type="compositionally biased region" description="Low complexity" evidence="1">
    <location>
        <begin position="625"/>
        <end position="635"/>
    </location>
</feature>
<feature type="compositionally biased region" description="Polar residues" evidence="1">
    <location>
        <begin position="250"/>
        <end position="262"/>
    </location>
</feature>
<accession>A0A6A5V4Q4</accession>
<dbReference type="EMBL" id="ML976691">
    <property type="protein sequence ID" value="KAF1971838.1"/>
    <property type="molecule type" value="Genomic_DNA"/>
</dbReference>
<dbReference type="PROSITE" id="PS50108">
    <property type="entry name" value="CRIB"/>
    <property type="match status" value="1"/>
</dbReference>
<feature type="region of interest" description="Disordered" evidence="1">
    <location>
        <begin position="754"/>
        <end position="831"/>
    </location>
</feature>
<sequence>MALFAFNRTNMITSSNQSFVDSLATTPSTTTSMSDVDYSQASETSSYGDLASPSGRRRSVFTLRSRSNTVTSTTSTHASPTSTSMVGHEASSSRSLLKNKKGKRLSGSLAHLSYAHNHDESHMGTKKTSMLRKTKKPGEQLETSTQHLKNRISSPFDFQHLTHTNRHHFAALQEASQKELVAGFRAVRASQTPRRDLTGIKAEDLRSSNCSADDVTTTARRSTSAIELRPSPDFVDHVVDRKSTRLSLRQTRSVESFSQPGVNTRMHRHTQSANPPHRVSSRLQGAASPDMATTSGNRQSGVWDNVAPLSPTHMSGLLPSMAEEPDYVGHALTTPDNSAIHPMSPAFSPGLEDVAEEPERFVSPRPAPIPPNRSSKSPRSPSYAPFTFSRRSPTSKSHARKDSHALPKPLNTHNAMRPLSQMSETLPSPGLTRRHSIRKPLAARRKSNTWRVIEESWEDDIDYIYENALEAECELDWESPSAEEKQDNRDWMIERQNHQQVSALARSSSAVSSPVIDEESAASPSFFNANFHSSLLLPIASNVPELEPRSAISSSTTDTQVHTPSDYFNHHGFPHAALTEANRFSFAPSLIGSQDYKEQVHREEMYDNLLADYEGLDKHFPLLEPTRSVPSSTRSSHVRTSKRSSYDSSLISSGHGSGSWTAGIRRSGDSVGSLPELVYSSRNTRQDFSTVVDKLAEQVDSITTHDENDSEDDGATPPGHASQERTFFVSDDEQDPIDSAKATLNAEMKTSLELARQGSTGSSSRTRISYKYTSSEGAARLLASDRTSTDARSRAGSVPQKSRDQYLSLFPSPPKRSPTSMPIAPLSPSAN</sequence>
<keyword evidence="4" id="KW-1185">Reference proteome</keyword>
<feature type="compositionally biased region" description="Low complexity" evidence="1">
    <location>
        <begin position="65"/>
        <end position="84"/>
    </location>
</feature>
<feature type="region of interest" description="Disordered" evidence="1">
    <location>
        <begin position="702"/>
        <end position="723"/>
    </location>
</feature>
<gene>
    <name evidence="3" type="ORF">BU23DRAFT_173853</name>
</gene>
<evidence type="ECO:0000259" key="2">
    <source>
        <dbReference type="PROSITE" id="PS50108"/>
    </source>
</evidence>
<feature type="compositionally biased region" description="Low complexity" evidence="1">
    <location>
        <begin position="758"/>
        <end position="767"/>
    </location>
</feature>
<feature type="compositionally biased region" description="Low complexity" evidence="1">
    <location>
        <begin position="372"/>
        <end position="382"/>
    </location>
</feature>
<dbReference type="Proteomes" id="UP000800036">
    <property type="component" value="Unassembled WGS sequence"/>
</dbReference>
<dbReference type="OrthoDB" id="24581at2759"/>